<comment type="function">
    <text evidence="8">Gustatory receptor which mediates acceptance or avoidance behavior, depending on its substrates.</text>
</comment>
<dbReference type="Pfam" id="PF08395">
    <property type="entry name" value="7tm_7"/>
    <property type="match status" value="1"/>
</dbReference>
<keyword evidence="4 8" id="KW-1133">Transmembrane helix</keyword>
<dbReference type="OrthoDB" id="8067175at2759"/>
<dbReference type="Proteomes" id="UP000515160">
    <property type="component" value="Chromosome 2L"/>
</dbReference>
<feature type="transmembrane region" description="Helical" evidence="8">
    <location>
        <begin position="86"/>
        <end position="104"/>
    </location>
</feature>
<keyword evidence="2 8" id="KW-1003">Cell membrane</keyword>
<feature type="transmembrane region" description="Helical" evidence="8">
    <location>
        <begin position="255"/>
        <end position="278"/>
    </location>
</feature>
<feature type="transmembrane region" description="Helical" evidence="8">
    <location>
        <begin position="284"/>
        <end position="305"/>
    </location>
</feature>
<dbReference type="GO" id="GO:0043025">
    <property type="term" value="C:neuronal cell body"/>
    <property type="evidence" value="ECO:0007669"/>
    <property type="project" value="TreeGrafter"/>
</dbReference>
<dbReference type="GO" id="GO:0030425">
    <property type="term" value="C:dendrite"/>
    <property type="evidence" value="ECO:0007669"/>
    <property type="project" value="TreeGrafter"/>
</dbReference>
<dbReference type="GO" id="GO:0007165">
    <property type="term" value="P:signal transduction"/>
    <property type="evidence" value="ECO:0007669"/>
    <property type="project" value="UniProtKB-KW"/>
</dbReference>
<keyword evidence="6 8" id="KW-0675">Receptor</keyword>
<reference evidence="10" key="1">
    <citation type="submission" date="2025-08" db="UniProtKB">
        <authorList>
            <consortium name="RefSeq"/>
        </authorList>
    </citation>
    <scope>IDENTIFICATION</scope>
    <source>
        <strain evidence="10">15112-1751.03</strain>
        <tissue evidence="10">Whole Adult</tissue>
    </source>
</reference>
<dbReference type="GO" id="GO:0005886">
    <property type="term" value="C:plasma membrane"/>
    <property type="evidence" value="ECO:0007669"/>
    <property type="project" value="UniProtKB-SubCell"/>
</dbReference>
<name>A0A6P8WKK7_DROAB</name>
<comment type="caution">
    <text evidence="8">Lacks conserved residue(s) required for the propagation of feature annotation.</text>
</comment>
<evidence type="ECO:0000256" key="6">
    <source>
        <dbReference type="ARBA" id="ARBA00023170"/>
    </source>
</evidence>
<feature type="transmembrane region" description="Helical" evidence="8">
    <location>
        <begin position="168"/>
        <end position="201"/>
    </location>
</feature>
<feature type="transmembrane region" description="Helical" evidence="8">
    <location>
        <begin position="15"/>
        <end position="35"/>
    </location>
</feature>
<dbReference type="AlphaFoldDB" id="A0A6P8WKK7"/>
<evidence type="ECO:0000256" key="5">
    <source>
        <dbReference type="ARBA" id="ARBA00023136"/>
    </source>
</evidence>
<feature type="transmembrane region" description="Helical" evidence="8">
    <location>
        <begin position="143"/>
        <end position="162"/>
    </location>
</feature>
<keyword evidence="7 8" id="KW-0807">Transducer</keyword>
<keyword evidence="3 8" id="KW-0812">Transmembrane</keyword>
<evidence type="ECO:0000313" key="10">
    <source>
        <dbReference type="RefSeq" id="XP_034099803.1"/>
    </source>
</evidence>
<evidence type="ECO:0000256" key="3">
    <source>
        <dbReference type="ARBA" id="ARBA00022692"/>
    </source>
</evidence>
<evidence type="ECO:0000256" key="8">
    <source>
        <dbReference type="RuleBase" id="RU363108"/>
    </source>
</evidence>
<evidence type="ECO:0000256" key="7">
    <source>
        <dbReference type="ARBA" id="ARBA00023224"/>
    </source>
</evidence>
<keyword evidence="9" id="KW-1185">Reference proteome</keyword>
<comment type="subcellular location">
    <subcellularLocation>
        <location evidence="1 8">Cell membrane</location>
        <topology evidence="1 8">Multi-pass membrane protein</topology>
    </subcellularLocation>
</comment>
<dbReference type="GeneID" id="117564957"/>
<feature type="transmembrane region" description="Helical" evidence="8">
    <location>
        <begin position="367"/>
        <end position="385"/>
    </location>
</feature>
<feature type="transmembrane region" description="Helical" evidence="8">
    <location>
        <begin position="47"/>
        <end position="66"/>
    </location>
</feature>
<protein>
    <recommendedName>
        <fullName evidence="8">Gustatory receptor</fullName>
    </recommendedName>
</protein>
<evidence type="ECO:0000256" key="2">
    <source>
        <dbReference type="ARBA" id="ARBA00022475"/>
    </source>
</evidence>
<proteinExistence type="inferred from homology"/>
<organism evidence="9 10">
    <name type="scientific">Drosophila albomicans</name>
    <name type="common">Fruit fly</name>
    <dbReference type="NCBI Taxonomy" id="7291"/>
    <lineage>
        <taxon>Eukaryota</taxon>
        <taxon>Metazoa</taxon>
        <taxon>Ecdysozoa</taxon>
        <taxon>Arthropoda</taxon>
        <taxon>Hexapoda</taxon>
        <taxon>Insecta</taxon>
        <taxon>Pterygota</taxon>
        <taxon>Neoptera</taxon>
        <taxon>Endopterygota</taxon>
        <taxon>Diptera</taxon>
        <taxon>Brachycera</taxon>
        <taxon>Muscomorpha</taxon>
        <taxon>Ephydroidea</taxon>
        <taxon>Drosophilidae</taxon>
        <taxon>Drosophila</taxon>
    </lineage>
</organism>
<evidence type="ECO:0000256" key="4">
    <source>
        <dbReference type="ARBA" id="ARBA00022989"/>
    </source>
</evidence>
<comment type="similarity">
    <text evidence="8">Belongs to the insect chemoreceptor superfamily. Gustatory receptor (GR) family.</text>
</comment>
<dbReference type="RefSeq" id="XP_034099803.1">
    <property type="nucleotide sequence ID" value="XM_034243912.1"/>
</dbReference>
<dbReference type="GO" id="GO:0033041">
    <property type="term" value="F:sweet taste receptor activity"/>
    <property type="evidence" value="ECO:0007669"/>
    <property type="project" value="TreeGrafter"/>
</dbReference>
<dbReference type="PANTHER" id="PTHR21143:SF131">
    <property type="entry name" value="GUSTATORY AND ODORANT RECEPTOR 63A-RELATED"/>
    <property type="match status" value="1"/>
</dbReference>
<dbReference type="PANTHER" id="PTHR21143">
    <property type="entry name" value="INVERTEBRATE GUSTATORY RECEPTOR"/>
    <property type="match status" value="1"/>
</dbReference>
<gene>
    <name evidence="10" type="primary">LOC117564957</name>
</gene>
<dbReference type="InterPro" id="IPR013604">
    <property type="entry name" value="7TM_chemorcpt"/>
</dbReference>
<sequence length="395" mass="46762">MLRAHRSWYRKFVELNLWATLYSSWLLGLFPFVYISRTRRIKRSGWLVGYGIAFNVLLLWLAMNYYEATQSQAKEELFTRNPLAEQINVLHNGLLLLTVFVMYFRNWWMSDELGKILNVLLELHDHHFRRYDTSDCYNFDNYIVYKGVCTMLELISIIWIIFGLSPRYNIGLLVGVLSIMVIQLGVFMVTTHFHICVMFVYRSIWIINRELLQLVNRLTIDKQVTKSSRIPKLFDLYRRLLELNRRIVGVYDYQITLFIVSLLTVNVISIFYILVYVVSLRKAVTFYMFLNFLQALSINISDFWLNIALCDLAVSANRSTAAILKLFNDIPQLDKQLERNLNDFALFSSHRRLTFNHFGMFDVHNAMGFRMVIACTLYMLYLVQFDYVNLMRTST</sequence>
<dbReference type="GO" id="GO:0030424">
    <property type="term" value="C:axon"/>
    <property type="evidence" value="ECO:0007669"/>
    <property type="project" value="TreeGrafter"/>
</dbReference>
<evidence type="ECO:0000256" key="1">
    <source>
        <dbReference type="ARBA" id="ARBA00004651"/>
    </source>
</evidence>
<accession>A0A6P8WKK7</accession>
<keyword evidence="5 8" id="KW-0472">Membrane</keyword>
<evidence type="ECO:0000313" key="9">
    <source>
        <dbReference type="Proteomes" id="UP000515160"/>
    </source>
</evidence>